<evidence type="ECO:0000256" key="2">
    <source>
        <dbReference type="ARBA" id="ARBA00023125"/>
    </source>
</evidence>
<keyword evidence="3" id="KW-0804">Transcription</keyword>
<dbReference type="InterPro" id="IPR018060">
    <property type="entry name" value="HTH_AraC"/>
</dbReference>
<dbReference type="InterPro" id="IPR018062">
    <property type="entry name" value="HTH_AraC-typ_CS"/>
</dbReference>
<evidence type="ECO:0000313" key="6">
    <source>
        <dbReference type="Proteomes" id="UP000000322"/>
    </source>
</evidence>
<organism evidence="5 6">
    <name type="scientific">Sanguibacter keddieii (strain ATCC 51767 / DSM 10542 / NCFB 3025 / ST-74)</name>
    <dbReference type="NCBI Taxonomy" id="446469"/>
    <lineage>
        <taxon>Bacteria</taxon>
        <taxon>Bacillati</taxon>
        <taxon>Actinomycetota</taxon>
        <taxon>Actinomycetes</taxon>
        <taxon>Micrococcales</taxon>
        <taxon>Sanguibacteraceae</taxon>
        <taxon>Sanguibacter</taxon>
    </lineage>
</organism>
<gene>
    <name evidence="5" type="ordered locus">Sked_07940</name>
</gene>
<dbReference type="InterPro" id="IPR009057">
    <property type="entry name" value="Homeodomain-like_sf"/>
</dbReference>
<sequence length="257" mass="27874">MPEHRQVLPPWMLSTLVVDPAAEAREWVSAVHHEHELLWCAGRAITVEARGQVWLVPPTLGIWLPAGTVHRVTAHPDASVFAAYLDTSREVPGWDSILGVPVTPLLHELLLHNRRAAMPDASRHALQALAVEQMVPLTAATIELRLPRDLALRGVAEQVVADPGDGRSLDAWASSIGMSPRTFMRRFLDDTGSTFAQWRILARVAAALTMLAEGRAVATVARAVGYSSTGTFVALFRRTTGMTPAAYSRLQGGGLES</sequence>
<reference evidence="5 6" key="1">
    <citation type="journal article" date="2009" name="Stand. Genomic Sci.">
        <title>Complete genome sequence of Sanguibacter keddieii type strain (ST-74).</title>
        <authorList>
            <person name="Ivanova N."/>
            <person name="Sikorski J."/>
            <person name="Sims D."/>
            <person name="Brettin T."/>
            <person name="Detter J.C."/>
            <person name="Han C."/>
            <person name="Lapidus A."/>
            <person name="Copeland A."/>
            <person name="Glavina Del Rio T."/>
            <person name="Nolan M."/>
            <person name="Chen F."/>
            <person name="Lucas S."/>
            <person name="Tice H."/>
            <person name="Cheng J.F."/>
            <person name="Bruce D."/>
            <person name="Goodwin L."/>
            <person name="Pitluck S."/>
            <person name="Pati A."/>
            <person name="Mavromatis K."/>
            <person name="Chen A."/>
            <person name="Palaniappan K."/>
            <person name="D'haeseleer P."/>
            <person name="Chain P."/>
            <person name="Bristow J."/>
            <person name="Eisen J.A."/>
            <person name="Markowitz V."/>
            <person name="Hugenholtz P."/>
            <person name="Goker M."/>
            <person name="Pukall R."/>
            <person name="Klenk H.P."/>
            <person name="Kyrpides N.C."/>
        </authorList>
    </citation>
    <scope>NUCLEOTIDE SEQUENCE [LARGE SCALE GENOMIC DNA]</scope>
    <source>
        <strain evidence="6">ATCC 51767 / DSM 10542 / NCFB 3025 / ST-74</strain>
    </source>
</reference>
<dbReference type="PROSITE" id="PS01124">
    <property type="entry name" value="HTH_ARAC_FAMILY_2"/>
    <property type="match status" value="1"/>
</dbReference>
<dbReference type="InterPro" id="IPR011051">
    <property type="entry name" value="RmlC_Cupin_sf"/>
</dbReference>
<dbReference type="eggNOG" id="COG2207">
    <property type="taxonomic scope" value="Bacteria"/>
</dbReference>
<proteinExistence type="predicted"/>
<dbReference type="PANTHER" id="PTHR11019">
    <property type="entry name" value="HTH-TYPE TRANSCRIPTIONAL REGULATOR NIMR"/>
    <property type="match status" value="1"/>
</dbReference>
<dbReference type="GO" id="GO:0043565">
    <property type="term" value="F:sequence-specific DNA binding"/>
    <property type="evidence" value="ECO:0007669"/>
    <property type="project" value="InterPro"/>
</dbReference>
<protein>
    <submittedName>
        <fullName evidence="5">DNA-binding domain-containing protein, AraC-type</fullName>
    </submittedName>
</protein>
<accession>D1BBW6</accession>
<feature type="domain" description="HTH araC/xylS-type" evidence="4">
    <location>
        <begin position="153"/>
        <end position="250"/>
    </location>
</feature>
<dbReference type="AlphaFoldDB" id="D1BBW6"/>
<evidence type="ECO:0000259" key="4">
    <source>
        <dbReference type="PROSITE" id="PS01124"/>
    </source>
</evidence>
<dbReference type="Pfam" id="PF12833">
    <property type="entry name" value="HTH_18"/>
    <property type="match status" value="1"/>
</dbReference>
<keyword evidence="6" id="KW-1185">Reference proteome</keyword>
<name>D1BBW6_SANKS</name>
<keyword evidence="2 5" id="KW-0238">DNA-binding</keyword>
<evidence type="ECO:0000256" key="3">
    <source>
        <dbReference type="ARBA" id="ARBA00023163"/>
    </source>
</evidence>
<dbReference type="SMART" id="SM00342">
    <property type="entry name" value="HTH_ARAC"/>
    <property type="match status" value="1"/>
</dbReference>
<evidence type="ECO:0000256" key="1">
    <source>
        <dbReference type="ARBA" id="ARBA00023015"/>
    </source>
</evidence>
<evidence type="ECO:0000313" key="5">
    <source>
        <dbReference type="EMBL" id="ACZ20746.1"/>
    </source>
</evidence>
<dbReference type="HOGENOM" id="CLU_000445_87_2_11"/>
<dbReference type="PRINTS" id="PR00032">
    <property type="entry name" value="HTHARAC"/>
</dbReference>
<dbReference type="GO" id="GO:0003700">
    <property type="term" value="F:DNA-binding transcription factor activity"/>
    <property type="evidence" value="ECO:0007669"/>
    <property type="project" value="InterPro"/>
</dbReference>
<dbReference type="InterPro" id="IPR020449">
    <property type="entry name" value="Tscrpt_reg_AraC-type_HTH"/>
</dbReference>
<dbReference type="SUPFAM" id="SSF51182">
    <property type="entry name" value="RmlC-like cupins"/>
    <property type="match status" value="1"/>
</dbReference>
<dbReference type="EMBL" id="CP001819">
    <property type="protein sequence ID" value="ACZ20746.1"/>
    <property type="molecule type" value="Genomic_DNA"/>
</dbReference>
<dbReference type="PROSITE" id="PS00041">
    <property type="entry name" value="HTH_ARAC_FAMILY_1"/>
    <property type="match status" value="1"/>
</dbReference>
<dbReference type="KEGG" id="ske:Sked_07940"/>
<dbReference type="Proteomes" id="UP000000322">
    <property type="component" value="Chromosome"/>
</dbReference>
<keyword evidence="1" id="KW-0805">Transcription regulation</keyword>
<dbReference type="STRING" id="446469.Sked_07940"/>
<dbReference type="SUPFAM" id="SSF46689">
    <property type="entry name" value="Homeodomain-like"/>
    <property type="match status" value="1"/>
</dbReference>
<dbReference type="Gene3D" id="1.10.10.60">
    <property type="entry name" value="Homeodomain-like"/>
    <property type="match status" value="1"/>
</dbReference>
<dbReference type="PANTHER" id="PTHR11019:SF199">
    <property type="entry name" value="HTH-TYPE TRANSCRIPTIONAL REGULATOR NIMR"/>
    <property type="match status" value="1"/>
</dbReference>